<name>A0A0E9Q3N7_ANGAN</name>
<protein>
    <submittedName>
        <fullName evidence="1">Uncharacterized protein</fullName>
    </submittedName>
</protein>
<accession>A0A0E9Q3N7</accession>
<proteinExistence type="predicted"/>
<evidence type="ECO:0000313" key="1">
    <source>
        <dbReference type="EMBL" id="JAH10950.1"/>
    </source>
</evidence>
<dbReference type="AlphaFoldDB" id="A0A0E9Q3N7"/>
<reference evidence="1" key="2">
    <citation type="journal article" date="2015" name="Fish Shellfish Immunol.">
        <title>Early steps in the European eel (Anguilla anguilla)-Vibrio vulnificus interaction in the gills: Role of the RtxA13 toxin.</title>
        <authorList>
            <person name="Callol A."/>
            <person name="Pajuelo D."/>
            <person name="Ebbesson L."/>
            <person name="Teles M."/>
            <person name="MacKenzie S."/>
            <person name="Amaro C."/>
        </authorList>
    </citation>
    <scope>NUCLEOTIDE SEQUENCE</scope>
</reference>
<reference evidence="1" key="1">
    <citation type="submission" date="2014-11" db="EMBL/GenBank/DDBJ databases">
        <authorList>
            <person name="Amaro Gonzalez C."/>
        </authorList>
    </citation>
    <scope>NUCLEOTIDE SEQUENCE</scope>
</reference>
<sequence>MSVLNYSTAGILDRFYTITSLNLRCN</sequence>
<dbReference type="EMBL" id="GBXM01097627">
    <property type="protein sequence ID" value="JAH10950.1"/>
    <property type="molecule type" value="Transcribed_RNA"/>
</dbReference>
<organism evidence="1">
    <name type="scientific">Anguilla anguilla</name>
    <name type="common">European freshwater eel</name>
    <name type="synonym">Muraena anguilla</name>
    <dbReference type="NCBI Taxonomy" id="7936"/>
    <lineage>
        <taxon>Eukaryota</taxon>
        <taxon>Metazoa</taxon>
        <taxon>Chordata</taxon>
        <taxon>Craniata</taxon>
        <taxon>Vertebrata</taxon>
        <taxon>Euteleostomi</taxon>
        <taxon>Actinopterygii</taxon>
        <taxon>Neopterygii</taxon>
        <taxon>Teleostei</taxon>
        <taxon>Anguilliformes</taxon>
        <taxon>Anguillidae</taxon>
        <taxon>Anguilla</taxon>
    </lineage>
</organism>